<gene>
    <name evidence="1" type="ORF">BXY41_106216</name>
</gene>
<dbReference type="EMBL" id="PTJA01000006">
    <property type="protein sequence ID" value="PPK80626.1"/>
    <property type="molecule type" value="Genomic_DNA"/>
</dbReference>
<protein>
    <submittedName>
        <fullName evidence="1">Uncharacterized protein</fullName>
    </submittedName>
</protein>
<evidence type="ECO:0000313" key="1">
    <source>
        <dbReference type="EMBL" id="PPK80626.1"/>
    </source>
</evidence>
<dbReference type="AlphaFoldDB" id="A0A2S6HSG1"/>
<dbReference type="Proteomes" id="UP000237749">
    <property type="component" value="Unassembled WGS sequence"/>
</dbReference>
<organism evidence="1 2">
    <name type="scientific">Lacrimispora xylanisolvens</name>
    <dbReference type="NCBI Taxonomy" id="384636"/>
    <lineage>
        <taxon>Bacteria</taxon>
        <taxon>Bacillati</taxon>
        <taxon>Bacillota</taxon>
        <taxon>Clostridia</taxon>
        <taxon>Lachnospirales</taxon>
        <taxon>Lachnospiraceae</taxon>
        <taxon>Lacrimispora</taxon>
    </lineage>
</organism>
<proteinExistence type="predicted"/>
<comment type="caution">
    <text evidence="1">The sequence shown here is derived from an EMBL/GenBank/DDBJ whole genome shotgun (WGS) entry which is preliminary data.</text>
</comment>
<evidence type="ECO:0000313" key="2">
    <source>
        <dbReference type="Proteomes" id="UP000237749"/>
    </source>
</evidence>
<sequence length="67" mass="8112">MSYYVLNDYEHRGTLIRSEGRKSFKYDKERGWVRTGIMAQFRFPDSPVYDSYYEVTEEQASKIMEQK</sequence>
<keyword evidence="2" id="KW-1185">Reference proteome</keyword>
<accession>A0A2S6HSG1</accession>
<name>A0A2S6HSG1_9FIRM</name>
<reference evidence="1 2" key="1">
    <citation type="submission" date="2018-02" db="EMBL/GenBank/DDBJ databases">
        <title>Genomic Encyclopedia of Archaeal and Bacterial Type Strains, Phase II (KMG-II): from individual species to whole genera.</title>
        <authorList>
            <person name="Goeker M."/>
        </authorList>
    </citation>
    <scope>NUCLEOTIDE SEQUENCE [LARGE SCALE GENOMIC DNA]</scope>
    <source>
        <strain evidence="1 2">DSM 3808</strain>
    </source>
</reference>